<evidence type="ECO:0000313" key="3">
    <source>
        <dbReference type="Proteomes" id="UP001283361"/>
    </source>
</evidence>
<accession>A0AAE1E5K8</accession>
<evidence type="ECO:0000256" key="1">
    <source>
        <dbReference type="SAM" id="MobiDB-lite"/>
    </source>
</evidence>
<reference evidence="2" key="1">
    <citation type="journal article" date="2023" name="G3 (Bethesda)">
        <title>A reference genome for the long-term kleptoplast-retaining sea slug Elysia crispata morphotype clarki.</title>
        <authorList>
            <person name="Eastman K.E."/>
            <person name="Pendleton A.L."/>
            <person name="Shaikh M.A."/>
            <person name="Suttiyut T."/>
            <person name="Ogas R."/>
            <person name="Tomko P."/>
            <person name="Gavelis G."/>
            <person name="Widhalm J.R."/>
            <person name="Wisecaver J.H."/>
        </authorList>
    </citation>
    <scope>NUCLEOTIDE SEQUENCE</scope>
    <source>
        <strain evidence="2">ECLA1</strain>
    </source>
</reference>
<dbReference type="EMBL" id="JAWDGP010001078">
    <property type="protein sequence ID" value="KAK3795091.1"/>
    <property type="molecule type" value="Genomic_DNA"/>
</dbReference>
<organism evidence="2 3">
    <name type="scientific">Elysia crispata</name>
    <name type="common">lettuce slug</name>
    <dbReference type="NCBI Taxonomy" id="231223"/>
    <lineage>
        <taxon>Eukaryota</taxon>
        <taxon>Metazoa</taxon>
        <taxon>Spiralia</taxon>
        <taxon>Lophotrochozoa</taxon>
        <taxon>Mollusca</taxon>
        <taxon>Gastropoda</taxon>
        <taxon>Heterobranchia</taxon>
        <taxon>Euthyneura</taxon>
        <taxon>Panpulmonata</taxon>
        <taxon>Sacoglossa</taxon>
        <taxon>Placobranchoidea</taxon>
        <taxon>Plakobranchidae</taxon>
        <taxon>Elysia</taxon>
    </lineage>
</organism>
<name>A0AAE1E5K8_9GAST</name>
<dbReference type="Proteomes" id="UP001283361">
    <property type="component" value="Unassembled WGS sequence"/>
</dbReference>
<protein>
    <submittedName>
        <fullName evidence="2">Uncharacterized protein</fullName>
    </submittedName>
</protein>
<evidence type="ECO:0000313" key="2">
    <source>
        <dbReference type="EMBL" id="KAK3795091.1"/>
    </source>
</evidence>
<keyword evidence="3" id="KW-1185">Reference proteome</keyword>
<comment type="caution">
    <text evidence="2">The sequence shown here is derived from an EMBL/GenBank/DDBJ whole genome shotgun (WGS) entry which is preliminary data.</text>
</comment>
<dbReference type="AlphaFoldDB" id="A0AAE1E5K8"/>
<sequence length="89" mass="10294">MGEQGSEPQIEVGLETKKRKRYRKREDGRTRLRATDRVLIDYTFHDFALCRIYTIVSSPIMRNLLKSVAYSVSSHHVNILKLSLSDALN</sequence>
<feature type="region of interest" description="Disordered" evidence="1">
    <location>
        <begin position="1"/>
        <end position="25"/>
    </location>
</feature>
<proteinExistence type="predicted"/>
<gene>
    <name evidence="2" type="ORF">RRG08_028293</name>
</gene>